<evidence type="ECO:0008006" key="4">
    <source>
        <dbReference type="Google" id="ProtNLM"/>
    </source>
</evidence>
<feature type="transmembrane region" description="Helical" evidence="2">
    <location>
        <begin position="72"/>
        <end position="94"/>
    </location>
</feature>
<feature type="region of interest" description="Disordered" evidence="1">
    <location>
        <begin position="1"/>
        <end position="28"/>
    </location>
</feature>
<name>A0A0F7UU42_TOXGV</name>
<feature type="compositionally biased region" description="Low complexity" evidence="1">
    <location>
        <begin position="245"/>
        <end position="256"/>
    </location>
</feature>
<feature type="compositionally biased region" description="Low complexity" evidence="1">
    <location>
        <begin position="204"/>
        <end position="215"/>
    </location>
</feature>
<organism evidence="3">
    <name type="scientific">Toxoplasma gondii (strain ATCC 50861 / VEG)</name>
    <dbReference type="NCBI Taxonomy" id="432359"/>
    <lineage>
        <taxon>Eukaryota</taxon>
        <taxon>Sar</taxon>
        <taxon>Alveolata</taxon>
        <taxon>Apicomplexa</taxon>
        <taxon>Conoidasida</taxon>
        <taxon>Coccidia</taxon>
        <taxon>Eucoccidiorida</taxon>
        <taxon>Eimeriorina</taxon>
        <taxon>Sarcocystidae</taxon>
        <taxon>Toxoplasma</taxon>
    </lineage>
</organism>
<accession>A0A0F7UU42</accession>
<keyword evidence="2" id="KW-1133">Transmembrane helix</keyword>
<reference evidence="3" key="1">
    <citation type="journal article" date="2015" name="PLoS ONE">
        <title>Comprehensive Evaluation of Toxoplasma gondii VEG and Neospora caninum LIV Genomes with Tachyzoite Stage Transcriptome and Proteome Defines Novel Transcript Features.</title>
        <authorList>
            <person name="Ramaprasad A."/>
            <person name="Mourier T."/>
            <person name="Naeem R."/>
            <person name="Malas T.B."/>
            <person name="Moussa E."/>
            <person name="Panigrahi A."/>
            <person name="Vermont S.J."/>
            <person name="Otto T.D."/>
            <person name="Wastling J."/>
            <person name="Pain A."/>
        </authorList>
    </citation>
    <scope>NUCLEOTIDE SEQUENCE</scope>
    <source>
        <strain evidence="3">VEG</strain>
    </source>
</reference>
<evidence type="ECO:0000256" key="2">
    <source>
        <dbReference type="SAM" id="Phobius"/>
    </source>
</evidence>
<proteinExistence type="predicted"/>
<evidence type="ECO:0000313" key="3">
    <source>
        <dbReference type="EMBL" id="CEL73702.1"/>
    </source>
</evidence>
<dbReference type="EMBL" id="LN714496">
    <property type="protein sequence ID" value="CEL73702.1"/>
    <property type="molecule type" value="Genomic_DNA"/>
</dbReference>
<gene>
    <name evidence="3" type="ORF">BN1205_044400</name>
</gene>
<sequence length="583" mass="63338">MVLDVAAQGTPPSLAGQSPPRTDLENDLSLPMMSGDPTSERLQVIQSIAGAIVIGGWIVVMRVRRHSPVALFKVYAFLPPVLLLCASAASFFFFSSTPTTLLEDAEEPFSGLPRRRFASESPASSFPTLSQGSWDSIISSGWPEVRRCLGANYAAVATLGLLVQAVLSLWRILAALNHRPVASTSFAEAAGNHPALPNKTETIVSSSVSAGGARAPHGKKGGKRRGGESRENEEADETAKSLALGQSSQTPGQSPQEEIKETFGCRVWRFEDQVGRHWGEGADWRQTLLWRLADVLVISTVGLPLLYQFSARPQAFLPEARASASAAPWWASLWSPESLSSFRLLHPSAWLCLYATALVPLQLLPDYPSVSLQFFEALCLLLLLLRHSLSRDATLLSPADSLFSLQARGVPGLEASDSFFLCMQALRWSLLRPMANVMSASAARGALPRAEARHSATAALSASQAKRGWVSRFCSFFGGDPRKETKEKKREKSFASKDRLPPPSPHCCFLTNCSSLVVQDPSRSGGVQGLKYVGPPLFVDADGDEAHEFFHVGISNEVIQVDTEAMRRAEHPRVVVESRELPR</sequence>
<feature type="transmembrane region" description="Helical" evidence="2">
    <location>
        <begin position="42"/>
        <end position="60"/>
    </location>
</feature>
<keyword evidence="2" id="KW-0812">Transmembrane</keyword>
<keyword evidence="2" id="KW-0472">Membrane</keyword>
<dbReference type="AlphaFoldDB" id="A0A0F7UU42"/>
<feature type="region of interest" description="Disordered" evidence="1">
    <location>
        <begin position="204"/>
        <end position="258"/>
    </location>
</feature>
<evidence type="ECO:0000256" key="1">
    <source>
        <dbReference type="SAM" id="MobiDB-lite"/>
    </source>
</evidence>
<protein>
    <recommendedName>
        <fullName evidence="4">Transmembrane protein</fullName>
    </recommendedName>
</protein>